<evidence type="ECO:0000256" key="3">
    <source>
        <dbReference type="ARBA" id="ARBA00022723"/>
    </source>
</evidence>
<organism evidence="18">
    <name type="scientific">Marivirga arenosa</name>
    <dbReference type="NCBI Taxonomy" id="3059076"/>
    <lineage>
        <taxon>Bacteria</taxon>
        <taxon>Pseudomonadati</taxon>
        <taxon>Bacteroidota</taxon>
        <taxon>Cytophagia</taxon>
        <taxon>Cytophagales</taxon>
        <taxon>Marivirgaceae</taxon>
        <taxon>Marivirga</taxon>
    </lineage>
</organism>
<keyword evidence="9" id="KW-0862">Zinc</keyword>
<keyword evidence="8" id="KW-0863">Zinc-finger</keyword>
<dbReference type="InterPro" id="IPR017871">
    <property type="entry name" value="ABC_transporter-like_CS"/>
</dbReference>
<keyword evidence="12" id="KW-0238">DNA-binding</keyword>
<sequence length="954" mass="106455">MSLTKEAKNNTQNATTASQEEFIEVIGAREHNLKNIDISIPRDKLVVVTGISGSGKSSLAFDTIYAEGQRRYMESFSAYARSFIGNMERPDVDKINGLSPVISIEQKTTSKNPRSTVGTLTEIYDFLRVLYARAGEAISYKTGKKMQRQTEDQIIEHLISEFPDAKLSILAPVVKGRKGHYRELFQQIRKMGFTKARVDGVILEIDARMQVDRYKTHDIEIVVDRIVVDKKDKYRITQSVKTALKHGNGIMMVRDTDGNVHHFSQNLMDPETGLAYDEPAPNSFSFNSPYGACPTCKGLGELENITKETVIPNPKLSISRGGIAPLGEYRDIWIFKKVDALLKNTDVNLSTPIEKFPEEVLNVLLYGSKMKVEVNSKKYPGTKWSTSFEGIIKFLQKQQESGTDKMRDWLEEYTVIQKCPDCNGLRLKKESLHFLIDGKNISELALMSIGDLGNWFEGIESRLSEKQNLIGAEVLKEIRKRLGFMLDVGLDYLSLDRPLKTLSGGEAQRIRLATQIGTQLVGVLYILDEPSIGLHQRDNTKLIAALQDLRDLGNTVMVVEHDKDMMLASDFILDIGPGAGRHGGKIVAAGNPDEFLKQNSKTAKYLKEELAIEIPKERRKGNGKKLQLKGAKGNNLKNVNVDFPLGTMMCVTGVSGSGKSTLIHDTLYRILNQKFYRSKKDPMEHDSIKGLEHLDKVIEVDQSPIGRTPRSNPATYTGVFTDIRALFSNLPEAKIRGYKPGRFSFNVKGGRCETCEGAGMKLIEMDFLPDVHVPCETCKGKRYNRETLEVRFKGKSISDVLDMTVEQAVEFFTNQPKILRKIKTLSEVGLGYITLGQHATTLSGGEAQRVKLATELSKKDTGNTFYILDEPTTGLHFQDIEHLLTVLQKLVDKGNTVLVIEHNMDVIKVADYLIDLGPEGGTGGGNIVFTGTPQKIIKLKNSYTGKFLKAELKA</sequence>
<dbReference type="InterPro" id="IPR004602">
    <property type="entry name" value="UvrA"/>
</dbReference>
<comment type="similarity">
    <text evidence="14">Belongs to the ABC transporter superfamily. UvrA family.</text>
</comment>
<dbReference type="InterPro" id="IPR041552">
    <property type="entry name" value="UvrA_DNA-bd"/>
</dbReference>
<keyword evidence="4" id="KW-0677">Repeat</keyword>
<dbReference type="PROSITE" id="PS50893">
    <property type="entry name" value="ABC_TRANSPORTER_2"/>
    <property type="match status" value="1"/>
</dbReference>
<accession>A0AA51ZWX2</accession>
<dbReference type="GO" id="GO:0009380">
    <property type="term" value="C:excinuclease repair complex"/>
    <property type="evidence" value="ECO:0007669"/>
    <property type="project" value="InterPro"/>
</dbReference>
<keyword evidence="5" id="KW-0547">Nucleotide-binding</keyword>
<evidence type="ECO:0000256" key="1">
    <source>
        <dbReference type="ARBA" id="ARBA00004496"/>
    </source>
</evidence>
<dbReference type="Gene3D" id="3.30.1490.20">
    <property type="entry name" value="ATP-grasp fold, A domain"/>
    <property type="match status" value="1"/>
</dbReference>
<evidence type="ECO:0000256" key="2">
    <source>
        <dbReference type="ARBA" id="ARBA00022490"/>
    </source>
</evidence>
<dbReference type="PANTHER" id="PTHR43152">
    <property type="entry name" value="UVRABC SYSTEM PROTEIN A"/>
    <property type="match status" value="1"/>
</dbReference>
<evidence type="ECO:0000256" key="7">
    <source>
        <dbReference type="ARBA" id="ARBA00022769"/>
    </source>
</evidence>
<evidence type="ECO:0000313" key="18">
    <source>
        <dbReference type="EMBL" id="WNB18259.1"/>
    </source>
</evidence>
<dbReference type="KEGG" id="marp:QYS47_08995"/>
<evidence type="ECO:0000256" key="8">
    <source>
        <dbReference type="ARBA" id="ARBA00022771"/>
    </source>
</evidence>
<evidence type="ECO:0000256" key="4">
    <source>
        <dbReference type="ARBA" id="ARBA00022737"/>
    </source>
</evidence>
<dbReference type="GO" id="GO:0016887">
    <property type="term" value="F:ATP hydrolysis activity"/>
    <property type="evidence" value="ECO:0007669"/>
    <property type="project" value="InterPro"/>
</dbReference>
<dbReference type="InterPro" id="IPR003439">
    <property type="entry name" value="ABC_transporter-like_ATP-bd"/>
</dbReference>
<name>A0AA51ZWX2_9BACT</name>
<dbReference type="InterPro" id="IPR041102">
    <property type="entry name" value="UvrA_inter"/>
</dbReference>
<dbReference type="GO" id="GO:0003677">
    <property type="term" value="F:DNA binding"/>
    <property type="evidence" value="ECO:0007669"/>
    <property type="project" value="UniProtKB-KW"/>
</dbReference>
<keyword evidence="7" id="KW-0228">DNA excision</keyword>
<evidence type="ECO:0000256" key="16">
    <source>
        <dbReference type="ARBA" id="ARBA00042156"/>
    </source>
</evidence>
<evidence type="ECO:0000256" key="11">
    <source>
        <dbReference type="ARBA" id="ARBA00022881"/>
    </source>
</evidence>
<feature type="domain" description="ABC transporter" evidence="17">
    <location>
        <begin position="618"/>
        <end position="949"/>
    </location>
</feature>
<dbReference type="Proteomes" id="UP001232019">
    <property type="component" value="Chromosome"/>
</dbReference>
<dbReference type="CDD" id="cd03271">
    <property type="entry name" value="ABC_UvrA_II"/>
    <property type="match status" value="1"/>
</dbReference>
<keyword evidence="13" id="KW-0234">DNA repair</keyword>
<gene>
    <name evidence="18" type="primary">uvrA</name>
    <name evidence="18" type="ORF">QYS47_08995</name>
</gene>
<evidence type="ECO:0000259" key="17">
    <source>
        <dbReference type="PROSITE" id="PS50893"/>
    </source>
</evidence>
<reference evidence="18" key="1">
    <citation type="submission" date="2023-08" db="EMBL/GenBank/DDBJ databases">
        <title>Comparative genomics and taxonomic characterization of three novel marine species of genus Marivirga.</title>
        <authorList>
            <person name="Muhammad N."/>
            <person name="Kim S.-G."/>
        </authorList>
    </citation>
    <scope>NUCLEOTIDE SEQUENCE</scope>
    <source>
        <strain evidence="18">BKB1-2</strain>
    </source>
</reference>
<evidence type="ECO:0000256" key="9">
    <source>
        <dbReference type="ARBA" id="ARBA00022833"/>
    </source>
</evidence>
<protein>
    <recommendedName>
        <fullName evidence="15">UvrABC system protein A</fullName>
    </recommendedName>
    <alternativeName>
        <fullName evidence="16">Excinuclease ABC subunit A</fullName>
    </alternativeName>
</protein>
<dbReference type="SUPFAM" id="SSF52540">
    <property type="entry name" value="P-loop containing nucleoside triphosphate hydrolases"/>
    <property type="match status" value="2"/>
</dbReference>
<dbReference type="AlphaFoldDB" id="A0AA51ZWX2"/>
<keyword evidence="2" id="KW-0963">Cytoplasm</keyword>
<dbReference type="GO" id="GO:0008270">
    <property type="term" value="F:zinc ion binding"/>
    <property type="evidence" value="ECO:0007669"/>
    <property type="project" value="UniProtKB-KW"/>
</dbReference>
<dbReference type="GO" id="GO:0005524">
    <property type="term" value="F:ATP binding"/>
    <property type="evidence" value="ECO:0007669"/>
    <property type="project" value="UniProtKB-KW"/>
</dbReference>
<keyword evidence="18" id="KW-0378">Hydrolase</keyword>
<comment type="subcellular location">
    <subcellularLocation>
        <location evidence="1">Cytoplasm</location>
    </subcellularLocation>
</comment>
<dbReference type="EMBL" id="CP129968">
    <property type="protein sequence ID" value="WNB18259.1"/>
    <property type="molecule type" value="Genomic_DNA"/>
</dbReference>
<dbReference type="Gene3D" id="1.10.8.280">
    <property type="entry name" value="ABC transporter ATPase domain-like"/>
    <property type="match status" value="1"/>
</dbReference>
<evidence type="ECO:0000256" key="10">
    <source>
        <dbReference type="ARBA" id="ARBA00022840"/>
    </source>
</evidence>
<evidence type="ECO:0000256" key="5">
    <source>
        <dbReference type="ARBA" id="ARBA00022741"/>
    </source>
</evidence>
<proteinExistence type="inferred from homology"/>
<keyword evidence="10" id="KW-0067">ATP-binding</keyword>
<evidence type="ECO:0000256" key="6">
    <source>
        <dbReference type="ARBA" id="ARBA00022763"/>
    </source>
</evidence>
<dbReference type="NCBIfam" id="NF001503">
    <property type="entry name" value="PRK00349.1"/>
    <property type="match status" value="1"/>
</dbReference>
<dbReference type="Pfam" id="PF17755">
    <property type="entry name" value="UvrA_DNA-bind"/>
    <property type="match status" value="1"/>
</dbReference>
<dbReference type="InterPro" id="IPR013815">
    <property type="entry name" value="ATP_grasp_subdomain_1"/>
</dbReference>
<evidence type="ECO:0000256" key="13">
    <source>
        <dbReference type="ARBA" id="ARBA00023204"/>
    </source>
</evidence>
<evidence type="ECO:0000256" key="12">
    <source>
        <dbReference type="ARBA" id="ARBA00023125"/>
    </source>
</evidence>
<dbReference type="GO" id="GO:0006289">
    <property type="term" value="P:nucleotide-excision repair"/>
    <property type="evidence" value="ECO:0007669"/>
    <property type="project" value="InterPro"/>
</dbReference>
<dbReference type="GO" id="GO:0004518">
    <property type="term" value="F:nuclease activity"/>
    <property type="evidence" value="ECO:0007669"/>
    <property type="project" value="UniProtKB-KW"/>
</dbReference>
<dbReference type="GO" id="GO:0005737">
    <property type="term" value="C:cytoplasm"/>
    <property type="evidence" value="ECO:0007669"/>
    <property type="project" value="UniProtKB-SubCell"/>
</dbReference>
<keyword evidence="3" id="KW-0479">Metal-binding</keyword>
<evidence type="ECO:0000256" key="15">
    <source>
        <dbReference type="ARBA" id="ARBA00039316"/>
    </source>
</evidence>
<dbReference type="InterPro" id="IPR027417">
    <property type="entry name" value="P-loop_NTPase"/>
</dbReference>
<dbReference type="NCBIfam" id="TIGR00630">
    <property type="entry name" value="uvra"/>
    <property type="match status" value="1"/>
</dbReference>
<keyword evidence="6" id="KW-0227">DNA damage</keyword>
<dbReference type="RefSeq" id="WP_322347789.1">
    <property type="nucleotide sequence ID" value="NZ_CP129968.2"/>
</dbReference>
<evidence type="ECO:0000256" key="14">
    <source>
        <dbReference type="ARBA" id="ARBA00038000"/>
    </source>
</evidence>
<dbReference type="PANTHER" id="PTHR43152:SF3">
    <property type="entry name" value="UVRABC SYSTEM PROTEIN A"/>
    <property type="match status" value="1"/>
</dbReference>
<keyword evidence="11" id="KW-0267">Excision nuclease</keyword>
<dbReference type="FunFam" id="1.20.1580.10:FF:000002">
    <property type="entry name" value="UvrABC system protein A"/>
    <property type="match status" value="1"/>
</dbReference>
<dbReference type="PROSITE" id="PS00211">
    <property type="entry name" value="ABC_TRANSPORTER_1"/>
    <property type="match status" value="2"/>
</dbReference>
<dbReference type="Gene3D" id="1.20.1580.10">
    <property type="entry name" value="ABC transporter ATPase like domain"/>
    <property type="match status" value="2"/>
</dbReference>
<dbReference type="Gene3D" id="3.40.50.300">
    <property type="entry name" value="P-loop containing nucleotide triphosphate hydrolases"/>
    <property type="match status" value="2"/>
</dbReference>
<dbReference type="Pfam" id="PF17760">
    <property type="entry name" value="UvrA_inter"/>
    <property type="match status" value="1"/>
</dbReference>